<proteinExistence type="inferred from homology"/>
<comment type="similarity">
    <text evidence="2">Belongs to the EamA transporter family.</text>
</comment>
<dbReference type="PANTHER" id="PTHR32322">
    <property type="entry name" value="INNER MEMBRANE TRANSPORTER"/>
    <property type="match status" value="1"/>
</dbReference>
<sequence>MTKDSLKNIGIGILFSMLWASASVATKFGVQSAPPLILANIRFFLAGLVLLGYCYGWSRAKVYRLPNREEWIQLSIFGLLNTTLYLGLYVYAMKFTAAGIGSLAVSTNPLLIVLFSSWMIRRRPSLPEVFSIILGMSGIAFATYPLLGDQRTSITGIALLMLSMVIVSFASVYYARVKWTLPNLLINGWQVTLGGIFLLPLTISFGELSSFHADQTFWYSVLWLSLAVSVVGLICWFYLLKLDTVKASLWLFLCPLFGFFYAWWLMNEPITWYTICGTLLVVLGLYIGQRQRQKKTNIITSIFIRTQ</sequence>
<keyword evidence="5 6" id="KW-0472">Membrane</keyword>
<dbReference type="InterPro" id="IPR050638">
    <property type="entry name" value="AA-Vitamin_Transporters"/>
</dbReference>
<protein>
    <recommendedName>
        <fullName evidence="7">EamA domain-containing protein</fullName>
    </recommendedName>
</protein>
<name>A0A1D7QC70_9SPHI</name>
<dbReference type="EMBL" id="CP017141">
    <property type="protein sequence ID" value="AOM76298.1"/>
    <property type="molecule type" value="Genomic_DNA"/>
</dbReference>
<dbReference type="RefSeq" id="WP_069377994.1">
    <property type="nucleotide sequence ID" value="NZ_CP017141.1"/>
</dbReference>
<evidence type="ECO:0000256" key="1">
    <source>
        <dbReference type="ARBA" id="ARBA00004141"/>
    </source>
</evidence>
<evidence type="ECO:0000256" key="6">
    <source>
        <dbReference type="SAM" id="Phobius"/>
    </source>
</evidence>
<dbReference type="Pfam" id="PF00892">
    <property type="entry name" value="EamA"/>
    <property type="match status" value="2"/>
</dbReference>
<feature type="transmembrane region" description="Helical" evidence="6">
    <location>
        <begin position="184"/>
        <end position="205"/>
    </location>
</feature>
<dbReference type="Proteomes" id="UP000094313">
    <property type="component" value="Chromosome"/>
</dbReference>
<evidence type="ECO:0000313" key="9">
    <source>
        <dbReference type="Proteomes" id="UP000094313"/>
    </source>
</evidence>
<evidence type="ECO:0000256" key="4">
    <source>
        <dbReference type="ARBA" id="ARBA00022989"/>
    </source>
</evidence>
<feature type="transmembrane region" description="Helical" evidence="6">
    <location>
        <begin position="217"/>
        <end position="240"/>
    </location>
</feature>
<dbReference type="AlphaFoldDB" id="A0A1D7QC70"/>
<dbReference type="InterPro" id="IPR000620">
    <property type="entry name" value="EamA_dom"/>
</dbReference>
<dbReference type="InterPro" id="IPR037185">
    <property type="entry name" value="EmrE-like"/>
</dbReference>
<gene>
    <name evidence="8" type="ORF">BFS30_03470</name>
</gene>
<dbReference type="GO" id="GO:0016020">
    <property type="term" value="C:membrane"/>
    <property type="evidence" value="ECO:0007669"/>
    <property type="project" value="UniProtKB-SubCell"/>
</dbReference>
<evidence type="ECO:0000256" key="2">
    <source>
        <dbReference type="ARBA" id="ARBA00007362"/>
    </source>
</evidence>
<keyword evidence="4 6" id="KW-1133">Transmembrane helix</keyword>
<evidence type="ECO:0000256" key="3">
    <source>
        <dbReference type="ARBA" id="ARBA00022692"/>
    </source>
</evidence>
<reference evidence="8 9" key="1">
    <citation type="submission" date="2016-08" db="EMBL/GenBank/DDBJ databases">
        <authorList>
            <person name="Seilhamer J.J."/>
        </authorList>
    </citation>
    <scope>NUCLEOTIDE SEQUENCE [LARGE SCALE GENOMIC DNA]</scope>
    <source>
        <strain evidence="8 9">DX4</strain>
    </source>
</reference>
<feature type="domain" description="EamA" evidence="7">
    <location>
        <begin position="155"/>
        <end position="287"/>
    </location>
</feature>
<feature type="transmembrane region" description="Helical" evidence="6">
    <location>
        <begin position="70"/>
        <end position="91"/>
    </location>
</feature>
<feature type="transmembrane region" description="Helical" evidence="6">
    <location>
        <begin position="153"/>
        <end position="175"/>
    </location>
</feature>
<accession>A0A1D7QC70</accession>
<dbReference type="KEGG" id="psty:BFS30_03470"/>
<evidence type="ECO:0000256" key="5">
    <source>
        <dbReference type="ARBA" id="ARBA00023136"/>
    </source>
</evidence>
<evidence type="ECO:0000313" key="8">
    <source>
        <dbReference type="EMBL" id="AOM76298.1"/>
    </source>
</evidence>
<evidence type="ECO:0000259" key="7">
    <source>
        <dbReference type="Pfam" id="PF00892"/>
    </source>
</evidence>
<comment type="subcellular location">
    <subcellularLocation>
        <location evidence="1">Membrane</location>
        <topology evidence="1">Multi-pass membrane protein</topology>
    </subcellularLocation>
</comment>
<feature type="transmembrane region" description="Helical" evidence="6">
    <location>
        <begin position="41"/>
        <end position="58"/>
    </location>
</feature>
<keyword evidence="3 6" id="KW-0812">Transmembrane</keyword>
<feature type="transmembrane region" description="Helical" evidence="6">
    <location>
        <begin position="247"/>
        <end position="264"/>
    </location>
</feature>
<keyword evidence="9" id="KW-1185">Reference proteome</keyword>
<feature type="transmembrane region" description="Helical" evidence="6">
    <location>
        <begin position="270"/>
        <end position="288"/>
    </location>
</feature>
<feature type="domain" description="EamA" evidence="7">
    <location>
        <begin position="11"/>
        <end position="143"/>
    </location>
</feature>
<dbReference type="SUPFAM" id="SSF103481">
    <property type="entry name" value="Multidrug resistance efflux transporter EmrE"/>
    <property type="match status" value="2"/>
</dbReference>
<feature type="transmembrane region" description="Helical" evidence="6">
    <location>
        <begin position="129"/>
        <end position="147"/>
    </location>
</feature>
<feature type="transmembrane region" description="Helical" evidence="6">
    <location>
        <begin position="97"/>
        <end position="117"/>
    </location>
</feature>
<dbReference type="PANTHER" id="PTHR32322:SF2">
    <property type="entry name" value="EAMA DOMAIN-CONTAINING PROTEIN"/>
    <property type="match status" value="1"/>
</dbReference>
<organism evidence="8 9">
    <name type="scientific">Pedobacter steynii</name>
    <dbReference type="NCBI Taxonomy" id="430522"/>
    <lineage>
        <taxon>Bacteria</taxon>
        <taxon>Pseudomonadati</taxon>
        <taxon>Bacteroidota</taxon>
        <taxon>Sphingobacteriia</taxon>
        <taxon>Sphingobacteriales</taxon>
        <taxon>Sphingobacteriaceae</taxon>
        <taxon>Pedobacter</taxon>
    </lineage>
</organism>